<feature type="domain" description="C-type lectin" evidence="3">
    <location>
        <begin position="32"/>
        <end position="148"/>
    </location>
</feature>
<dbReference type="Proteomes" id="UP000005408">
    <property type="component" value="Unassembled WGS sequence"/>
</dbReference>
<dbReference type="Pfam" id="PF00059">
    <property type="entry name" value="Lectin_C"/>
    <property type="match status" value="1"/>
</dbReference>
<dbReference type="PROSITE" id="PS50041">
    <property type="entry name" value="C_TYPE_LECTIN_2"/>
    <property type="match status" value="1"/>
</dbReference>
<dbReference type="PROSITE" id="PS00615">
    <property type="entry name" value="C_TYPE_LECTIN_1"/>
    <property type="match status" value="1"/>
</dbReference>
<evidence type="ECO:0000313" key="4">
    <source>
        <dbReference type="EnsemblMetazoa" id="G32035.1:cds"/>
    </source>
</evidence>
<protein>
    <recommendedName>
        <fullName evidence="3">C-type lectin domain-containing protein</fullName>
    </recommendedName>
</protein>
<dbReference type="PANTHER" id="PTHR22803">
    <property type="entry name" value="MANNOSE, PHOSPHOLIPASE, LECTIN RECEPTOR RELATED"/>
    <property type="match status" value="1"/>
</dbReference>
<dbReference type="CDD" id="cd00037">
    <property type="entry name" value="CLECT"/>
    <property type="match status" value="1"/>
</dbReference>
<evidence type="ECO:0000256" key="2">
    <source>
        <dbReference type="SAM" id="SignalP"/>
    </source>
</evidence>
<accession>A0A8W8MEW0</accession>
<proteinExistence type="predicted"/>
<dbReference type="EnsemblMetazoa" id="G32035.1">
    <property type="protein sequence ID" value="G32035.1:cds"/>
    <property type="gene ID" value="G32035"/>
</dbReference>
<dbReference type="Gene3D" id="3.10.100.10">
    <property type="entry name" value="Mannose-Binding Protein A, subunit A"/>
    <property type="match status" value="1"/>
</dbReference>
<dbReference type="SUPFAM" id="SSF56436">
    <property type="entry name" value="C-type lectin-like"/>
    <property type="match status" value="1"/>
</dbReference>
<dbReference type="AlphaFoldDB" id="A0A8W8MEW0"/>
<dbReference type="InterPro" id="IPR016187">
    <property type="entry name" value="CTDL_fold"/>
</dbReference>
<reference evidence="4" key="1">
    <citation type="submission" date="2022-08" db="UniProtKB">
        <authorList>
            <consortium name="EnsemblMetazoa"/>
        </authorList>
    </citation>
    <scope>IDENTIFICATION</scope>
    <source>
        <strain evidence="4">05x7-T-G4-1.051#20</strain>
    </source>
</reference>
<dbReference type="OrthoDB" id="2142683at2759"/>
<dbReference type="InterPro" id="IPR016186">
    <property type="entry name" value="C-type_lectin-like/link_sf"/>
</dbReference>
<evidence type="ECO:0000313" key="5">
    <source>
        <dbReference type="Proteomes" id="UP000005408"/>
    </source>
</evidence>
<dbReference type="InterPro" id="IPR050111">
    <property type="entry name" value="C-type_lectin/snaclec_domain"/>
</dbReference>
<dbReference type="InterPro" id="IPR018378">
    <property type="entry name" value="C-type_lectin_CS"/>
</dbReference>
<dbReference type="OMA" id="CQAYHSK"/>
<evidence type="ECO:0000256" key="1">
    <source>
        <dbReference type="ARBA" id="ARBA00023157"/>
    </source>
</evidence>
<feature type="signal peptide" evidence="2">
    <location>
        <begin position="1"/>
        <end position="22"/>
    </location>
</feature>
<keyword evidence="5" id="KW-1185">Reference proteome</keyword>
<feature type="chain" id="PRO_5036493767" description="C-type lectin domain-containing protein" evidence="2">
    <location>
        <begin position="23"/>
        <end position="160"/>
    </location>
</feature>
<keyword evidence="2" id="KW-0732">Signal</keyword>
<sequence>MGATRKLSPLILVFFYITVAHASGCRSGWTQYKNKCYMFSRMPEPWGMASSYCQAYHSKLAEPVTPEESAFLTSHAHNLHDTFWIGITDLMAENEWVYSSNLQRVQTTNWASHEPNGKGGENCAVLFYPRHSQWADLHCDAHERFICEMSEDESGPMILG</sequence>
<dbReference type="SMART" id="SM00034">
    <property type="entry name" value="CLECT"/>
    <property type="match status" value="1"/>
</dbReference>
<keyword evidence="1" id="KW-1015">Disulfide bond</keyword>
<evidence type="ECO:0000259" key="3">
    <source>
        <dbReference type="PROSITE" id="PS50041"/>
    </source>
</evidence>
<name>A0A8W8MEW0_MAGGI</name>
<organism evidence="4 5">
    <name type="scientific">Magallana gigas</name>
    <name type="common">Pacific oyster</name>
    <name type="synonym">Crassostrea gigas</name>
    <dbReference type="NCBI Taxonomy" id="29159"/>
    <lineage>
        <taxon>Eukaryota</taxon>
        <taxon>Metazoa</taxon>
        <taxon>Spiralia</taxon>
        <taxon>Lophotrochozoa</taxon>
        <taxon>Mollusca</taxon>
        <taxon>Bivalvia</taxon>
        <taxon>Autobranchia</taxon>
        <taxon>Pteriomorphia</taxon>
        <taxon>Ostreida</taxon>
        <taxon>Ostreoidea</taxon>
        <taxon>Ostreidae</taxon>
        <taxon>Magallana</taxon>
    </lineage>
</organism>
<dbReference type="InterPro" id="IPR001304">
    <property type="entry name" value="C-type_lectin-like"/>
</dbReference>